<dbReference type="Pfam" id="PF02403">
    <property type="entry name" value="Seryl_tRNA_N"/>
    <property type="match status" value="1"/>
</dbReference>
<evidence type="ECO:0000256" key="7">
    <source>
        <dbReference type="ARBA" id="ARBA00031113"/>
    </source>
</evidence>
<feature type="site" description="Important for serine binding" evidence="8">
    <location>
        <position position="386"/>
    </location>
</feature>
<dbReference type="InterPro" id="IPR033729">
    <property type="entry name" value="SerRS_core"/>
</dbReference>
<evidence type="ECO:0000256" key="6">
    <source>
        <dbReference type="ARBA" id="ARBA00023146"/>
    </source>
</evidence>
<dbReference type="Gene3D" id="1.10.287.40">
    <property type="entry name" value="Serine-tRNA synthetase, tRNA binding domain"/>
    <property type="match status" value="1"/>
</dbReference>
<evidence type="ECO:0000256" key="8">
    <source>
        <dbReference type="PIRSR" id="PIRSR001529-1"/>
    </source>
</evidence>
<keyword evidence="2" id="KW-0436">Ligase</keyword>
<sequence length="422" mass="48875">MIDINLIRNKETRDLVKKSEKNRFRDPNIVDEILKLDEQKIKIQYEYEQKCKEINQKVKDIKIALKNKEDKDKVLNKYDSSKEKEERNDLLVKSKELEEKIYSKLNAIGNVLDNRVPVHKTEDGNITVRQHNTENLPKKEKAFSDLMSQYTNSDAGAMLIGHRGYYLEGKMAQMATALKFYALNFLTSRGYTAIQTPVMMRKDIMGLTAQLSDFDEQLYHVTDGDAYLIATSEQPLTALFYNKRLQDEDLPKIYAGESLCFRKEAGAHGKDNAGIFRVHQFEKIEQFVLCKPEESDKMLEKMIGLAEEFYKTLGISFRTVLIASGEMNDSAAMKYDLEAWFPNAQKFRELVSASNCTDYQSRNLNVYYGYTKKEDKPKYVHMLNATLCAVQRALCCIVENYQEDGKIIVPEVLKKYLDFDYI</sequence>
<feature type="binding site" evidence="8">
    <location>
        <position position="285"/>
    </location>
    <ligand>
        <name>L-serine</name>
        <dbReference type="ChEBI" id="CHEBI:33384"/>
    </ligand>
</feature>
<evidence type="ECO:0000259" key="11">
    <source>
        <dbReference type="PROSITE" id="PS50862"/>
    </source>
</evidence>
<dbReference type="GO" id="GO:0004828">
    <property type="term" value="F:serine-tRNA ligase activity"/>
    <property type="evidence" value="ECO:0007669"/>
    <property type="project" value="UniProtKB-EC"/>
</dbReference>
<feature type="binding site" evidence="9">
    <location>
        <begin position="262"/>
        <end position="264"/>
    </location>
    <ligand>
        <name>ATP</name>
        <dbReference type="ChEBI" id="CHEBI:30616"/>
    </ligand>
</feature>
<dbReference type="Gene3D" id="3.30.930.10">
    <property type="entry name" value="Bira Bifunctional Protein, Domain 2"/>
    <property type="match status" value="1"/>
</dbReference>
<organism evidence="12 13">
    <name type="scientific">Ecytonucleospora hepatopenaei</name>
    <dbReference type="NCBI Taxonomy" id="646526"/>
    <lineage>
        <taxon>Eukaryota</taxon>
        <taxon>Fungi</taxon>
        <taxon>Fungi incertae sedis</taxon>
        <taxon>Microsporidia</taxon>
        <taxon>Enterocytozoonidae</taxon>
        <taxon>Ecytonucleospora</taxon>
    </lineage>
</organism>
<name>A0A1W0E9G5_9MICR</name>
<dbReference type="PRINTS" id="PR00981">
    <property type="entry name" value="TRNASYNTHSER"/>
</dbReference>
<feature type="binding site" evidence="8">
    <location>
        <position position="231"/>
    </location>
    <ligand>
        <name>L-serine</name>
        <dbReference type="ChEBI" id="CHEBI:33384"/>
    </ligand>
</feature>
<evidence type="ECO:0000256" key="4">
    <source>
        <dbReference type="ARBA" id="ARBA00022840"/>
    </source>
</evidence>
<dbReference type="InterPro" id="IPR042103">
    <property type="entry name" value="SerRS_1_N_sf"/>
</dbReference>
<comment type="caution">
    <text evidence="12">The sequence shown here is derived from an EMBL/GenBank/DDBJ whole genome shotgun (WGS) entry which is preliminary data.</text>
</comment>
<dbReference type="InterPro" id="IPR010978">
    <property type="entry name" value="tRNA-bd_arm"/>
</dbReference>
<dbReference type="VEuPathDB" id="MicrosporidiaDB:EHP00_420"/>
<dbReference type="InterPro" id="IPR006195">
    <property type="entry name" value="aa-tRNA-synth_II"/>
</dbReference>
<dbReference type="PIRSF" id="PIRSF001529">
    <property type="entry name" value="Ser-tRNA-synth_IIa"/>
    <property type="match status" value="1"/>
</dbReference>
<protein>
    <recommendedName>
        <fullName evidence="1">serine--tRNA ligase</fullName>
        <ecNumber evidence="1">6.1.1.11</ecNumber>
    </recommendedName>
    <alternativeName>
        <fullName evidence="7">Seryl-tRNA synthetase</fullName>
    </alternativeName>
</protein>
<keyword evidence="6" id="KW-0030">Aminoacyl-tRNA synthetase</keyword>
<dbReference type="GO" id="GO:0006434">
    <property type="term" value="P:seryl-tRNA aminoacylation"/>
    <property type="evidence" value="ECO:0007669"/>
    <property type="project" value="InterPro"/>
</dbReference>
<keyword evidence="5" id="KW-0648">Protein biosynthesis</keyword>
<evidence type="ECO:0000313" key="13">
    <source>
        <dbReference type="Proteomes" id="UP000192758"/>
    </source>
</evidence>
<evidence type="ECO:0000256" key="9">
    <source>
        <dbReference type="PIRSR" id="PIRSR001529-2"/>
    </source>
</evidence>
<dbReference type="InterPro" id="IPR002317">
    <property type="entry name" value="Ser-tRNA-ligase_type_1"/>
</dbReference>
<dbReference type="EMBL" id="MNPJ01000001">
    <property type="protein sequence ID" value="OQS55881.1"/>
    <property type="molecule type" value="Genomic_DNA"/>
</dbReference>
<dbReference type="SUPFAM" id="SSF46589">
    <property type="entry name" value="tRNA-binding arm"/>
    <property type="match status" value="1"/>
</dbReference>
<dbReference type="Proteomes" id="UP000192758">
    <property type="component" value="Unassembled WGS sequence"/>
</dbReference>
<evidence type="ECO:0000256" key="5">
    <source>
        <dbReference type="ARBA" id="ARBA00022917"/>
    </source>
</evidence>
<dbReference type="AlphaFoldDB" id="A0A1W0E9G5"/>
<evidence type="ECO:0000256" key="1">
    <source>
        <dbReference type="ARBA" id="ARBA00012840"/>
    </source>
</evidence>
<dbReference type="GO" id="GO:0005524">
    <property type="term" value="F:ATP binding"/>
    <property type="evidence" value="ECO:0007669"/>
    <property type="project" value="UniProtKB-KW"/>
</dbReference>
<reference evidence="12 13" key="1">
    <citation type="journal article" date="2017" name="Environ. Microbiol.">
        <title>Decay of the glycolytic pathway and adaptation to intranuclear parasitism within Enterocytozoonidae microsporidia.</title>
        <authorList>
            <person name="Wiredu Boakye D."/>
            <person name="Jaroenlak P."/>
            <person name="Prachumwat A."/>
            <person name="Williams T.A."/>
            <person name="Bateman K.S."/>
            <person name="Itsathitphaisarn O."/>
            <person name="Sritunyalucksana K."/>
            <person name="Paszkiewicz K.H."/>
            <person name="Moore K.A."/>
            <person name="Stentiford G.D."/>
            <person name="Williams B.A."/>
        </authorList>
    </citation>
    <scope>NUCLEOTIDE SEQUENCE [LARGE SCALE GENOMIC DNA]</scope>
    <source>
        <strain evidence="12 13">TH1</strain>
    </source>
</reference>
<proteinExistence type="predicted"/>
<keyword evidence="10" id="KW-0175">Coiled coil</keyword>
<dbReference type="InterPro" id="IPR015866">
    <property type="entry name" value="Ser-tRNA-synth_1_N"/>
</dbReference>
<feature type="binding site" evidence="8">
    <location>
        <position position="384"/>
    </location>
    <ligand>
        <name>L-serine</name>
        <dbReference type="ChEBI" id="CHEBI:33384"/>
    </ligand>
</feature>
<dbReference type="SUPFAM" id="SSF55681">
    <property type="entry name" value="Class II aaRS and biotin synthetases"/>
    <property type="match status" value="1"/>
</dbReference>
<evidence type="ECO:0000256" key="3">
    <source>
        <dbReference type="ARBA" id="ARBA00022741"/>
    </source>
</evidence>
<feature type="coiled-coil region" evidence="10">
    <location>
        <begin position="51"/>
        <end position="100"/>
    </location>
</feature>
<dbReference type="NCBIfam" id="TIGR00414">
    <property type="entry name" value="serS"/>
    <property type="match status" value="1"/>
</dbReference>
<evidence type="ECO:0000256" key="2">
    <source>
        <dbReference type="ARBA" id="ARBA00022598"/>
    </source>
</evidence>
<dbReference type="Pfam" id="PF00587">
    <property type="entry name" value="tRNA-synt_2b"/>
    <property type="match status" value="1"/>
</dbReference>
<keyword evidence="3" id="KW-0547">Nucleotide-binding</keyword>
<feature type="binding site" evidence="9">
    <location>
        <begin position="278"/>
        <end position="281"/>
    </location>
    <ligand>
        <name>ATP</name>
        <dbReference type="ChEBI" id="CHEBI:30616"/>
    </ligand>
</feature>
<dbReference type="InterPro" id="IPR002314">
    <property type="entry name" value="aa-tRNA-synt_IIb"/>
</dbReference>
<accession>A0A1W0E9G5</accession>
<keyword evidence="13" id="KW-1185">Reference proteome</keyword>
<feature type="binding site" evidence="9">
    <location>
        <begin position="349"/>
        <end position="352"/>
    </location>
    <ligand>
        <name>ATP</name>
        <dbReference type="ChEBI" id="CHEBI:30616"/>
    </ligand>
</feature>
<dbReference type="OrthoDB" id="10264585at2759"/>
<evidence type="ECO:0000313" key="12">
    <source>
        <dbReference type="EMBL" id="OQS55881.1"/>
    </source>
</evidence>
<keyword evidence="4 9" id="KW-0067">ATP-binding</keyword>
<gene>
    <name evidence="12" type="ORF">EHP00_420</name>
</gene>
<feature type="binding site" evidence="8">
    <location>
        <position position="262"/>
    </location>
    <ligand>
        <name>L-serine</name>
        <dbReference type="ChEBI" id="CHEBI:33384"/>
    </ligand>
</feature>
<dbReference type="UniPathway" id="UPA00906">
    <property type="reaction ID" value="UER00895"/>
</dbReference>
<dbReference type="InterPro" id="IPR045864">
    <property type="entry name" value="aa-tRNA-synth_II/BPL/LPL"/>
</dbReference>
<dbReference type="STRING" id="646526.A0A1W0E9G5"/>
<dbReference type="EC" id="6.1.1.11" evidence="1"/>
<dbReference type="PROSITE" id="PS50862">
    <property type="entry name" value="AA_TRNA_LIGASE_II"/>
    <property type="match status" value="1"/>
</dbReference>
<dbReference type="PANTHER" id="PTHR11778">
    <property type="entry name" value="SERYL-TRNA SYNTHETASE"/>
    <property type="match status" value="1"/>
</dbReference>
<evidence type="ECO:0000256" key="10">
    <source>
        <dbReference type="SAM" id="Coils"/>
    </source>
</evidence>
<feature type="domain" description="Aminoacyl-transfer RNA synthetases class-II family profile" evidence="11">
    <location>
        <begin position="184"/>
        <end position="410"/>
    </location>
</feature>
<dbReference type="CDD" id="cd00770">
    <property type="entry name" value="SerRS_core"/>
    <property type="match status" value="1"/>
</dbReference>